<dbReference type="Gene3D" id="2.120.10.80">
    <property type="entry name" value="Kelch-type beta propeller"/>
    <property type="match status" value="2"/>
</dbReference>
<dbReference type="OrthoDB" id="6502216at2759"/>
<feature type="domain" description="BACK" evidence="3">
    <location>
        <begin position="252"/>
        <end position="335"/>
    </location>
</feature>
<dbReference type="PANTHER" id="PTHR45632:SF3">
    <property type="entry name" value="KELCH-LIKE PROTEIN 32"/>
    <property type="match status" value="1"/>
</dbReference>
<evidence type="ECO:0000313" key="4">
    <source>
        <dbReference type="EMBL" id="RWS16822.1"/>
    </source>
</evidence>
<evidence type="ECO:0000256" key="1">
    <source>
        <dbReference type="ARBA" id="ARBA00022441"/>
    </source>
</evidence>
<dbReference type="AlphaFoldDB" id="A0A443RNJ4"/>
<evidence type="ECO:0000313" key="5">
    <source>
        <dbReference type="Proteomes" id="UP000285301"/>
    </source>
</evidence>
<evidence type="ECO:0000259" key="3">
    <source>
        <dbReference type="Pfam" id="PF07707"/>
    </source>
</evidence>
<keyword evidence="2" id="KW-0677">Repeat</keyword>
<comment type="caution">
    <text evidence="4">The sequence shown here is derived from an EMBL/GenBank/DDBJ whole genome shotgun (WGS) entry which is preliminary data.</text>
</comment>
<dbReference type="EMBL" id="NCKU01000160">
    <property type="protein sequence ID" value="RWS16822.1"/>
    <property type="molecule type" value="Genomic_DNA"/>
</dbReference>
<dbReference type="PANTHER" id="PTHR45632">
    <property type="entry name" value="LD33804P"/>
    <property type="match status" value="1"/>
</dbReference>
<dbReference type="InterPro" id="IPR015915">
    <property type="entry name" value="Kelch-typ_b-propeller"/>
</dbReference>
<accession>A0A443RNJ4</accession>
<sequence length="828" mass="95459">MGNKSARTPKEKKEEHTKQNFYSINLSKDGLKRKTSVFISLNEARKALSEKHKLYLAEIPRKVELYRRFIEKDSSKTLMGRQELKSDFFEFKSQQIKLIDNYYYGLPPKIAVSLMHEKIKFLKDEQTIVFNVHKDDRDLGRYLITDRNLLIQNSEFLKSNLPEGKLIIPTKGYSYESLEAVFLCLFTQKLYLTLATVYDVFRFCYELKFEAILNLLTKLFDACDPICLLSELRSLVAAGDFDSNYTSLIHEICCDFENVIRYPGIVDLTLEEFSELIKARDEMFHYLSLKPRSELDVYYTVIDWILHEQSSRLNACIDLCQQIRFELMSAEEWREAFNPHLLQTFPQKLRFLILKIHDTMVNANENLHITDYYQTIPSRRVSKEVMIDSSAIESSASLRSMQSPKERKVEKMYELQKYEQEEQESKQLIKEALRTFKTIIGSQALEHLPKNKKCSLSDHSLILLLGGFQSQVAYKSEQGLFMHQYQPYNEHELKIRTTLPTIKDFGWFPLSQRLPKCLAHFGCAKIGSLVFIIGGIDISNIFLEKSVKPVSDCYVYSLTNDDWYKIASMQKPRGYHGCVRVKDKIYVFGGLTLADGKITTTNSMEVFDIKANVWREANNAGKTKPSARMALGMVYFQDVIWIIGGLTGVLDKNNYESGNLLSDVWIYSLQKTKWTTIEFWRLPKPRAFMATLVFREQIFVIGGHETEENVKNEQRTISDNRTKSVIIFRDINGAWEEGPPLNSARIGAAAVVSLGTLFVIGGFSNDHEYIDEMILRSNSSSYEIYDPDLCPLWIESQMVFSVLGGSAVALQCKHSMQVQKANESKQSS</sequence>
<dbReference type="Pfam" id="PF07707">
    <property type="entry name" value="BACK"/>
    <property type="match status" value="1"/>
</dbReference>
<dbReference type="Pfam" id="PF24681">
    <property type="entry name" value="Kelch_KLHDC2_KLHL20_DRC7"/>
    <property type="match status" value="1"/>
</dbReference>
<dbReference type="InterPro" id="IPR011705">
    <property type="entry name" value="BACK"/>
</dbReference>
<dbReference type="Proteomes" id="UP000285301">
    <property type="component" value="Unassembled WGS sequence"/>
</dbReference>
<reference evidence="4 5" key="1">
    <citation type="journal article" date="2018" name="Gigascience">
        <title>Genomes of trombidid mites reveal novel predicted allergens and laterally-transferred genes associated with secondary metabolism.</title>
        <authorList>
            <person name="Dong X."/>
            <person name="Chaisiri K."/>
            <person name="Xia D."/>
            <person name="Armstrong S.D."/>
            <person name="Fang Y."/>
            <person name="Donnelly M.J."/>
            <person name="Kadowaki T."/>
            <person name="McGarry J.W."/>
            <person name="Darby A.C."/>
            <person name="Makepeace B.L."/>
        </authorList>
    </citation>
    <scope>NUCLEOTIDE SEQUENCE [LARGE SCALE GENOMIC DNA]</scope>
    <source>
        <strain evidence="4">UoL-WK</strain>
    </source>
</reference>
<evidence type="ECO:0000256" key="2">
    <source>
        <dbReference type="ARBA" id="ARBA00022737"/>
    </source>
</evidence>
<name>A0A443RNJ4_9ACAR</name>
<protein>
    <recommendedName>
        <fullName evidence="3">BACK domain-containing protein</fullName>
    </recommendedName>
</protein>
<keyword evidence="1" id="KW-0880">Kelch repeat</keyword>
<keyword evidence="5" id="KW-1185">Reference proteome</keyword>
<dbReference type="InterPro" id="IPR006652">
    <property type="entry name" value="Kelch_1"/>
</dbReference>
<dbReference type="SMART" id="SM00612">
    <property type="entry name" value="Kelch"/>
    <property type="match status" value="4"/>
</dbReference>
<dbReference type="STRING" id="1965070.A0A443RNJ4"/>
<organism evidence="4 5">
    <name type="scientific">Dinothrombium tinctorium</name>
    <dbReference type="NCBI Taxonomy" id="1965070"/>
    <lineage>
        <taxon>Eukaryota</taxon>
        <taxon>Metazoa</taxon>
        <taxon>Ecdysozoa</taxon>
        <taxon>Arthropoda</taxon>
        <taxon>Chelicerata</taxon>
        <taxon>Arachnida</taxon>
        <taxon>Acari</taxon>
        <taxon>Acariformes</taxon>
        <taxon>Trombidiformes</taxon>
        <taxon>Prostigmata</taxon>
        <taxon>Anystina</taxon>
        <taxon>Parasitengona</taxon>
        <taxon>Trombidioidea</taxon>
        <taxon>Trombidiidae</taxon>
        <taxon>Dinothrombium</taxon>
    </lineage>
</organism>
<dbReference type="Gene3D" id="1.25.40.420">
    <property type="match status" value="1"/>
</dbReference>
<dbReference type="SUPFAM" id="SSF117281">
    <property type="entry name" value="Kelch motif"/>
    <property type="match status" value="1"/>
</dbReference>
<gene>
    <name evidence="4" type="ORF">B4U79_16344</name>
</gene>
<proteinExistence type="predicted"/>